<accession>A0A423VQJ0</accession>
<evidence type="ECO:0000313" key="12">
    <source>
        <dbReference type="EMBL" id="ROV93308.1"/>
    </source>
</evidence>
<keyword evidence="4" id="KW-0732">Signal</keyword>
<evidence type="ECO:0000256" key="8">
    <source>
        <dbReference type="SAM" id="MobiDB-lite"/>
    </source>
</evidence>
<evidence type="ECO:0000256" key="6">
    <source>
        <dbReference type="ARBA" id="ARBA00023180"/>
    </source>
</evidence>
<evidence type="ECO:0000256" key="1">
    <source>
        <dbReference type="ARBA" id="ARBA00001657"/>
    </source>
</evidence>
<dbReference type="AlphaFoldDB" id="A0A423VQJ0"/>
<keyword evidence="9" id="KW-0472">Membrane</keyword>
<feature type="domain" description="Glycoside hydrolase family 31 TIM barrel" evidence="10">
    <location>
        <begin position="405"/>
        <end position="841"/>
    </location>
</feature>
<dbReference type="Pfam" id="PF01055">
    <property type="entry name" value="Glyco_hydro_31_2nd"/>
    <property type="match status" value="1"/>
</dbReference>
<dbReference type="InterPro" id="IPR017853">
    <property type="entry name" value="GH"/>
</dbReference>
<feature type="transmembrane region" description="Helical" evidence="9">
    <location>
        <begin position="42"/>
        <end position="62"/>
    </location>
</feature>
<dbReference type="OrthoDB" id="5839090at2759"/>
<dbReference type="EC" id="3.2.1.20" evidence="3"/>
<evidence type="ECO:0000256" key="3">
    <source>
        <dbReference type="ARBA" id="ARBA00012741"/>
    </source>
</evidence>
<comment type="caution">
    <text evidence="12">The sequence shown here is derived from an EMBL/GenBank/DDBJ whole genome shotgun (WGS) entry which is preliminary data.</text>
</comment>
<dbReference type="STRING" id="252740.A0A423VQJ0"/>
<dbReference type="GO" id="GO:0004558">
    <property type="term" value="F:alpha-1,4-glucosidase activity"/>
    <property type="evidence" value="ECO:0007669"/>
    <property type="project" value="UniProtKB-EC"/>
</dbReference>
<evidence type="ECO:0000256" key="4">
    <source>
        <dbReference type="ARBA" id="ARBA00022729"/>
    </source>
</evidence>
<dbReference type="InterPro" id="IPR000322">
    <property type="entry name" value="Glyco_hydro_31_TIM"/>
</dbReference>
<dbReference type="Gene3D" id="3.20.20.80">
    <property type="entry name" value="Glycosidases"/>
    <property type="match status" value="2"/>
</dbReference>
<protein>
    <recommendedName>
        <fullName evidence="3">alpha-glucosidase</fullName>
        <ecNumber evidence="3">3.2.1.20</ecNumber>
    </recommendedName>
</protein>
<dbReference type="SUPFAM" id="SSF51445">
    <property type="entry name" value="(Trans)glycosidases"/>
    <property type="match status" value="1"/>
</dbReference>
<dbReference type="GO" id="GO:0030246">
    <property type="term" value="F:carbohydrate binding"/>
    <property type="evidence" value="ECO:0007669"/>
    <property type="project" value="InterPro"/>
</dbReference>
<evidence type="ECO:0000256" key="2">
    <source>
        <dbReference type="ARBA" id="ARBA00007806"/>
    </source>
</evidence>
<reference evidence="12 13" key="1">
    <citation type="submission" date="2015-09" db="EMBL/GenBank/DDBJ databases">
        <title>Host preference determinants of Valsa canker pathogens revealed by comparative genomics.</title>
        <authorList>
            <person name="Yin Z."/>
            <person name="Huang L."/>
        </authorList>
    </citation>
    <scope>NUCLEOTIDE SEQUENCE [LARGE SCALE GENOMIC DNA]</scope>
    <source>
        <strain evidence="12 13">YSFL</strain>
    </source>
</reference>
<evidence type="ECO:0000259" key="11">
    <source>
        <dbReference type="Pfam" id="PF21365"/>
    </source>
</evidence>
<dbReference type="CDD" id="cd14752">
    <property type="entry name" value="GH31_N"/>
    <property type="match status" value="1"/>
</dbReference>
<feature type="transmembrane region" description="Helical" evidence="9">
    <location>
        <begin position="69"/>
        <end position="92"/>
    </location>
</feature>
<dbReference type="Pfam" id="PF21365">
    <property type="entry name" value="Glyco_hydro_31_3rd"/>
    <property type="match status" value="1"/>
</dbReference>
<dbReference type="InterPro" id="IPR030458">
    <property type="entry name" value="Glyco_hydro_31_AS"/>
</dbReference>
<sequence length="1101" mass="119685">METDPMTNIITVEAITSGELFPGQAASLQIGDRMGLPSILKVLDPLLVFSVCLAVILLRYTLAPCLTRYVRIAVMASLLLSWILLGACPTGYAQSSTSTSNATATTTSYREVFTIPAEADVGKTLLPNILDPEAVDVQDACPGYTASNLQNSSTGFTADLELAGPACNVYGTDVEYLTLTVEYQATDRLHVEIQPRFIGPENETWFILPEAIVPKPGVSDDGDTSSDDSDFEISWTNDPTFSFTVKRKSNGDTLFTTEGSKLVYEDQFIEFVSPLPENYNLYGLGEVIHGLRLGNNLTRTLFAADVADPIDENIYGSHPVYLDTRYFHNMNGNETYAPNATDTSMEYTAYTHGVFHRNAHAQEVLLRAEGITWRSLGGTIDLYFYSGPSASEAIQAYHTTTVGLPAMQQYWTFGFHLCRWGYNNWTQLQEVVDSFADLDIPLDTIWTDIDYMYQYRNFENDPERFGYAEGAEFLSKLHANGQHYVPIVDSAIYHPNPENSSDAYATFDRGVEAGAFMLNPGEEDLYIGAVWPGYTVYPDWVGASLGTTNGTGAFEWWSGEVTRWHQNVSFDGIWIDMSEVSSFCVGSCGSDNLSLNPVHPSFLLPGEPGNVVLTYPEGFNLTNATEAASASSASLAQASATNSESAGSSTTTSYLRTTPTPGVRNINYPPYVINNVQGDLAVHAVSPNATHHGGSQEYDFHNLFGHQILNATYHALLDVFPGKRPFVIGRSTFAGSGKWAGHWGGDNYSLWAYMVFSISQALSFSISGIPMFGVDVCGFNGNSDMELCNRWMQLGAFFPFYRNHNELSANSQEPYIWESVAEASRTAMAIRYTLLPYMYTLMAQAHTTGSTVLRALAWEFPNEPWLAEADHQFLLGGAIMVTPVLAQGADTVDGVFPGAGDGDGATVWYDWYEKTAITGVARGQNVTIDAPLGHIPVFVRGGHVVPTQQPGLTTEASRQNPWGLLVALDQLGAAQGVLYLDDGESLVPDAATWVQLSASNTSVAARPSGNFTDTIPLANVTVLGVPQQVSNMTLNGQPVTDGWSWDSATHVLSIAGLDDLTSDGAWNSDWELRWALSDGGAEPSASSSGSATKTSTANGRS</sequence>
<keyword evidence="13" id="KW-1185">Reference proteome</keyword>
<dbReference type="GO" id="GO:0005975">
    <property type="term" value="P:carbohydrate metabolic process"/>
    <property type="evidence" value="ECO:0007669"/>
    <property type="project" value="InterPro"/>
</dbReference>
<dbReference type="InterPro" id="IPR048395">
    <property type="entry name" value="Glyco_hydro_31_C"/>
</dbReference>
<keyword evidence="7" id="KW-0326">Glycosidase</keyword>
<keyword evidence="6" id="KW-0325">Glycoprotein</keyword>
<feature type="domain" description="Glycosyl hydrolase family 31 C-terminal" evidence="11">
    <location>
        <begin position="849"/>
        <end position="945"/>
    </location>
</feature>
<dbReference type="PANTHER" id="PTHR22762">
    <property type="entry name" value="ALPHA-GLUCOSIDASE"/>
    <property type="match status" value="1"/>
</dbReference>
<dbReference type="Gene3D" id="2.60.40.1180">
    <property type="entry name" value="Golgi alpha-mannosidase II"/>
    <property type="match status" value="2"/>
</dbReference>
<dbReference type="SUPFAM" id="SSF51011">
    <property type="entry name" value="Glycosyl hydrolase domain"/>
    <property type="match status" value="1"/>
</dbReference>
<evidence type="ECO:0000259" key="10">
    <source>
        <dbReference type="Pfam" id="PF01055"/>
    </source>
</evidence>
<comment type="similarity">
    <text evidence="2">Belongs to the glycosyl hydrolase 31 family.</text>
</comment>
<comment type="catalytic activity">
    <reaction evidence="1">
        <text>Hydrolysis of terminal, non-reducing (1-&gt;4)-linked alpha-D-glucose residues with release of alpha-D-glucose.</text>
        <dbReference type="EC" id="3.2.1.20"/>
    </reaction>
</comment>
<dbReference type="PROSITE" id="PS00129">
    <property type="entry name" value="GLYCOSYL_HYDROL_F31_1"/>
    <property type="match status" value="1"/>
</dbReference>
<dbReference type="FunFam" id="3.20.20.80:FF:000138">
    <property type="entry name" value="Putative alpha-glucosidase AgdA"/>
    <property type="match status" value="1"/>
</dbReference>
<dbReference type="FunFam" id="2.60.40.1760:FF:000005">
    <property type="entry name" value="Putative alpha-glucosidase AgdA"/>
    <property type="match status" value="1"/>
</dbReference>
<evidence type="ECO:0000313" key="13">
    <source>
        <dbReference type="Proteomes" id="UP000284375"/>
    </source>
</evidence>
<keyword evidence="9" id="KW-1133">Transmembrane helix</keyword>
<keyword evidence="9" id="KW-0812">Transmembrane</keyword>
<name>A0A423VQJ0_CYTCH</name>
<dbReference type="CDD" id="cd06602">
    <property type="entry name" value="GH31_MGAM_SI_GAA"/>
    <property type="match status" value="1"/>
</dbReference>
<proteinExistence type="inferred from homology"/>
<dbReference type="InterPro" id="IPR011013">
    <property type="entry name" value="Gal_mutarotase_sf_dom"/>
</dbReference>
<evidence type="ECO:0000256" key="9">
    <source>
        <dbReference type="SAM" id="Phobius"/>
    </source>
</evidence>
<gene>
    <name evidence="12" type="ORF">VSDG_06899</name>
</gene>
<dbReference type="PANTHER" id="PTHR22762:SF133">
    <property type="entry name" value="P-TYPE DOMAIN-CONTAINING PROTEIN"/>
    <property type="match status" value="1"/>
</dbReference>
<feature type="region of interest" description="Disordered" evidence="8">
    <location>
        <begin position="1077"/>
        <end position="1101"/>
    </location>
</feature>
<evidence type="ECO:0000256" key="7">
    <source>
        <dbReference type="ARBA" id="ARBA00023295"/>
    </source>
</evidence>
<evidence type="ECO:0000256" key="5">
    <source>
        <dbReference type="ARBA" id="ARBA00022801"/>
    </source>
</evidence>
<dbReference type="Proteomes" id="UP000284375">
    <property type="component" value="Unassembled WGS sequence"/>
</dbReference>
<dbReference type="EMBL" id="LJZO01000033">
    <property type="protein sequence ID" value="ROV93308.1"/>
    <property type="molecule type" value="Genomic_DNA"/>
</dbReference>
<feature type="compositionally biased region" description="Low complexity" evidence="8">
    <location>
        <begin position="641"/>
        <end position="660"/>
    </location>
</feature>
<dbReference type="SUPFAM" id="SSF74650">
    <property type="entry name" value="Galactose mutarotase-like"/>
    <property type="match status" value="1"/>
</dbReference>
<dbReference type="Gene3D" id="2.60.40.1760">
    <property type="entry name" value="glycosyl hydrolase (family 31)"/>
    <property type="match status" value="1"/>
</dbReference>
<keyword evidence="5" id="KW-0378">Hydrolase</keyword>
<feature type="region of interest" description="Disordered" evidence="8">
    <location>
        <begin position="641"/>
        <end position="661"/>
    </location>
</feature>
<organism evidence="12 13">
    <name type="scientific">Cytospora chrysosperma</name>
    <name type="common">Cytospora canker fungus</name>
    <name type="synonym">Sphaeria chrysosperma</name>
    <dbReference type="NCBI Taxonomy" id="252740"/>
    <lineage>
        <taxon>Eukaryota</taxon>
        <taxon>Fungi</taxon>
        <taxon>Dikarya</taxon>
        <taxon>Ascomycota</taxon>
        <taxon>Pezizomycotina</taxon>
        <taxon>Sordariomycetes</taxon>
        <taxon>Sordariomycetidae</taxon>
        <taxon>Diaporthales</taxon>
        <taxon>Cytosporaceae</taxon>
        <taxon>Cytospora</taxon>
    </lineage>
</organism>
<dbReference type="PROSITE" id="PS00707">
    <property type="entry name" value="GLYCOSYL_HYDROL_F31_2"/>
    <property type="match status" value="1"/>
</dbReference>
<dbReference type="InterPro" id="IPR030459">
    <property type="entry name" value="Glyco_hydro_31_CS"/>
</dbReference>
<dbReference type="InterPro" id="IPR013780">
    <property type="entry name" value="Glyco_hydro_b"/>
</dbReference>